<sequence length="538" mass="56796">MGGGLQRPGYVDVSVRNPREVIYGKGDENTDESLRFADYLGAGDTEILQKRVGGSWELADLRAGNFLGEFGDLVSEQNPDAVNAIRVKANGSDVDVVIGDASGYFSVWNAADNNAVFYVNNLGDTDIAGDLTVDGTIINTDFTALTDNSMVDALHRHSELSASDGTPDPALSVDPFGNVGIRTTSPDTTLHIKGETTFDFTGAGGQSQKYLFANRGASMIIQSQTSAKVAQMDYFSKDGDGTDDVAFTFWGQGSPADIATKGEALDLRWDSSENYYLIRTANFGTGTSYPLRLFTGTNTEQLVLATDGNVGIGTVIPQRNLHIESGVPTIRLSDSNAATDQAVATLIEFYRGNQTNRVGFLGMESASNDNLTIGTDYLAGQITLRTGSNTIALTIDSSQRVGIGTNVPGGKLEIVPEGIGVTQGVVVRESDDGNDAVLISANTIRGIIQVLSSGGTVIQLNGASADSYINTGGNFGIGTFTPATSALLDLTSTTGALLISRMTTTEKNNLTAVNGMVVYDLTLNKLQGYENGSWANLI</sequence>
<organism evidence="1">
    <name type="scientific">marine sediment metagenome</name>
    <dbReference type="NCBI Taxonomy" id="412755"/>
    <lineage>
        <taxon>unclassified sequences</taxon>
        <taxon>metagenomes</taxon>
        <taxon>ecological metagenomes</taxon>
    </lineage>
</organism>
<gene>
    <name evidence="1" type="ORF">LCGC14_0336970</name>
</gene>
<evidence type="ECO:0000313" key="1">
    <source>
        <dbReference type="EMBL" id="KKN79675.1"/>
    </source>
</evidence>
<dbReference type="EMBL" id="LAZR01000243">
    <property type="protein sequence ID" value="KKN79675.1"/>
    <property type="molecule type" value="Genomic_DNA"/>
</dbReference>
<accession>A0A0F9TEN8</accession>
<proteinExistence type="predicted"/>
<protein>
    <submittedName>
        <fullName evidence="1">Uncharacterized protein</fullName>
    </submittedName>
</protein>
<reference evidence="1" key="1">
    <citation type="journal article" date="2015" name="Nature">
        <title>Complex archaea that bridge the gap between prokaryotes and eukaryotes.</title>
        <authorList>
            <person name="Spang A."/>
            <person name="Saw J.H."/>
            <person name="Jorgensen S.L."/>
            <person name="Zaremba-Niedzwiedzka K."/>
            <person name="Martijn J."/>
            <person name="Lind A.E."/>
            <person name="van Eijk R."/>
            <person name="Schleper C."/>
            <person name="Guy L."/>
            <person name="Ettema T.J."/>
        </authorList>
    </citation>
    <scope>NUCLEOTIDE SEQUENCE</scope>
</reference>
<name>A0A0F9TEN8_9ZZZZ</name>
<comment type="caution">
    <text evidence="1">The sequence shown here is derived from an EMBL/GenBank/DDBJ whole genome shotgun (WGS) entry which is preliminary data.</text>
</comment>
<dbReference type="AlphaFoldDB" id="A0A0F9TEN8"/>